<keyword evidence="3" id="KW-1185">Reference proteome</keyword>
<reference evidence="2" key="1">
    <citation type="journal article" date="2014" name="Int. J. Syst. Evol. Microbiol.">
        <title>Complete genome sequence of Corynebacterium casei LMG S-19264T (=DSM 44701T), isolated from a smear-ripened cheese.</title>
        <authorList>
            <consortium name="US DOE Joint Genome Institute (JGI-PGF)"/>
            <person name="Walter F."/>
            <person name="Albersmeier A."/>
            <person name="Kalinowski J."/>
            <person name="Ruckert C."/>
        </authorList>
    </citation>
    <scope>NUCLEOTIDE SEQUENCE</scope>
    <source>
        <strain evidence="2">KCTC 42650</strain>
    </source>
</reference>
<name>A0A8J3H0A0_9RHOB</name>
<protein>
    <recommendedName>
        <fullName evidence="1">EthD domain-containing protein</fullName>
    </recommendedName>
</protein>
<reference evidence="2" key="2">
    <citation type="submission" date="2020-09" db="EMBL/GenBank/DDBJ databases">
        <authorList>
            <person name="Sun Q."/>
            <person name="Kim S."/>
        </authorList>
    </citation>
    <scope>NUCLEOTIDE SEQUENCE</scope>
    <source>
        <strain evidence="2">KCTC 42650</strain>
    </source>
</reference>
<dbReference type="AlphaFoldDB" id="A0A8J3H0A0"/>
<accession>A0A8J3H0A0</accession>
<dbReference type="RefSeq" id="WP_189681601.1">
    <property type="nucleotide sequence ID" value="NZ_BNCJ01000013.1"/>
</dbReference>
<dbReference type="Gene3D" id="3.30.70.100">
    <property type="match status" value="1"/>
</dbReference>
<dbReference type="SUPFAM" id="SSF54909">
    <property type="entry name" value="Dimeric alpha+beta barrel"/>
    <property type="match status" value="1"/>
</dbReference>
<evidence type="ECO:0000313" key="3">
    <source>
        <dbReference type="Proteomes" id="UP000626220"/>
    </source>
</evidence>
<feature type="domain" description="EthD" evidence="1">
    <location>
        <begin position="11"/>
        <end position="101"/>
    </location>
</feature>
<dbReference type="EMBL" id="BNCJ01000013">
    <property type="protein sequence ID" value="GHF62243.1"/>
    <property type="molecule type" value="Genomic_DNA"/>
</dbReference>
<dbReference type="Pfam" id="PF07110">
    <property type="entry name" value="EthD"/>
    <property type="match status" value="1"/>
</dbReference>
<evidence type="ECO:0000313" key="2">
    <source>
        <dbReference type="EMBL" id="GHF62243.1"/>
    </source>
</evidence>
<dbReference type="InterPro" id="IPR011008">
    <property type="entry name" value="Dimeric_a/b-barrel"/>
</dbReference>
<organism evidence="2 3">
    <name type="scientific">Seohaeicola zhoushanensis</name>
    <dbReference type="NCBI Taxonomy" id="1569283"/>
    <lineage>
        <taxon>Bacteria</taxon>
        <taxon>Pseudomonadati</taxon>
        <taxon>Pseudomonadota</taxon>
        <taxon>Alphaproteobacteria</taxon>
        <taxon>Rhodobacterales</taxon>
        <taxon>Roseobacteraceae</taxon>
        <taxon>Seohaeicola</taxon>
    </lineage>
</organism>
<comment type="caution">
    <text evidence="2">The sequence shown here is derived from an EMBL/GenBank/DDBJ whole genome shotgun (WGS) entry which is preliminary data.</text>
</comment>
<gene>
    <name evidence="2" type="ORF">GCM10017056_37010</name>
</gene>
<proteinExistence type="predicted"/>
<dbReference type="GO" id="GO:0016491">
    <property type="term" value="F:oxidoreductase activity"/>
    <property type="evidence" value="ECO:0007669"/>
    <property type="project" value="InterPro"/>
</dbReference>
<dbReference type="Proteomes" id="UP000626220">
    <property type="component" value="Unassembled WGS sequence"/>
</dbReference>
<sequence length="128" mass="14858">MLILLGFYKRKPGLTLDEFHRHWGEIHGPLVAKTPNIERFLKRYVQHHIRPSIGFSGVGTLDYDGFSEAWFVSEAARKEMHAQPYQTEVMIPDEHEFLDMSATRLLMFDKQVVQIGKDYAFEWMAGGT</sequence>
<dbReference type="InterPro" id="IPR009799">
    <property type="entry name" value="EthD_dom"/>
</dbReference>
<evidence type="ECO:0000259" key="1">
    <source>
        <dbReference type="Pfam" id="PF07110"/>
    </source>
</evidence>